<dbReference type="GeneID" id="28865628"/>
<feature type="transmembrane region" description="Helical" evidence="2">
    <location>
        <begin position="151"/>
        <end position="174"/>
    </location>
</feature>
<feature type="transmembrane region" description="Helical" evidence="2">
    <location>
        <begin position="257"/>
        <end position="275"/>
    </location>
</feature>
<sequence length="731" mass="80762">MTKHVPTAQAKTDNMNIRSYSPDKLTATGIDESSLLIHQDGYLEPSWRPSRSVSGTAGEVVDNDHTTIAPSDISTPPRRHSSSSAIESTKYMGLRSDVDPTDNDTPGERIALTSFDNESNTAFITESRPLKETITSQDVTDKANETIWDAWWLETLSSLLALGCIIAIVVILSLHQGKPLPDWPALISVNSLTAIFTAVFKASLILPIAEGLGQLKWNWFHRPQKLADVALFDNASRGPWGSLLLIIKQIPRPHKSYLAGFGSLITIAALAIDPVSQAMIEHRECHLTREPGVVEVAEVPRTNNYTASDVYVFDHFKTQLDLSPTMEVALHKGLWDPEETETMIQFQCPTGDCTFTKGNDSFFFSSLAMCHSCKDITNDVVLEHDPDGHRAWHLNVSQEQRWPFSGPQVCSALRNKPKLSVTSTPGNVYRHGQEPFLSFDVLMITLPACKENASSCYYKDHTVSMLKPVAVRCSLDPLINGEERQCFATADWAPQSVRVDSTYGSLYKVGDPPEDSNLVWKSYPRECVWAVGSSSSLSIDDALKDLFNNNISTTDLEHVSNVTGPTWLKKVYAEGPGNLSTVESMIQGLTKSMTAAIRNDPGGPVPPDRLALDESQRSLRKVRGSVSSTQTCVFVHWGWIAYPAALLVLQWTFSILMLVTQWPDNGGKTRTRSTWKSSPLALLFHGLDEGLRRSHGNLRTLKDMDAAAKKLNVQLAPVDGSKDKGWLLCES</sequence>
<feature type="transmembrane region" description="Helical" evidence="2">
    <location>
        <begin position="186"/>
        <end position="209"/>
    </location>
</feature>
<keyword evidence="3" id="KW-0378">Hydrolase</keyword>
<dbReference type="GO" id="GO:0016787">
    <property type="term" value="F:hydrolase activity"/>
    <property type="evidence" value="ECO:0007669"/>
    <property type="project" value="UniProtKB-KW"/>
</dbReference>
<organism evidence="3 4">
    <name type="scientific">Colletotrichum higginsianum (strain IMI 349063)</name>
    <name type="common">Crucifer anthracnose fungus</name>
    <dbReference type="NCBI Taxonomy" id="759273"/>
    <lineage>
        <taxon>Eukaryota</taxon>
        <taxon>Fungi</taxon>
        <taxon>Dikarya</taxon>
        <taxon>Ascomycota</taxon>
        <taxon>Pezizomycotina</taxon>
        <taxon>Sordariomycetes</taxon>
        <taxon>Hypocreomycetidae</taxon>
        <taxon>Glomerellales</taxon>
        <taxon>Glomerellaceae</taxon>
        <taxon>Colletotrichum</taxon>
        <taxon>Colletotrichum destructivum species complex</taxon>
    </lineage>
</organism>
<dbReference type="Pfam" id="PF11374">
    <property type="entry name" value="DUF3176"/>
    <property type="match status" value="1"/>
</dbReference>
<name>A0A1B7YG45_COLHI</name>
<dbReference type="EMBL" id="LTAN01000004">
    <property type="protein sequence ID" value="OBR10854.1"/>
    <property type="molecule type" value="Genomic_DNA"/>
</dbReference>
<accession>A0A1B7YG45</accession>
<feature type="region of interest" description="Disordered" evidence="1">
    <location>
        <begin position="1"/>
        <end position="20"/>
    </location>
</feature>
<keyword evidence="2" id="KW-1133">Transmembrane helix</keyword>
<dbReference type="PANTHER" id="PTHR35394">
    <property type="entry name" value="DUF3176 DOMAIN-CONTAINING PROTEIN"/>
    <property type="match status" value="1"/>
</dbReference>
<dbReference type="VEuPathDB" id="FungiDB:CH63R_06546"/>
<reference evidence="4" key="1">
    <citation type="journal article" date="2017" name="BMC Genomics">
        <title>Gapless genome assembly of Colletotrichum higginsianum reveals chromosome structure and association of transposable elements with secondary metabolite gene clusters.</title>
        <authorList>
            <person name="Dallery J.-F."/>
            <person name="Lapalu N."/>
            <person name="Zampounis A."/>
            <person name="Pigne S."/>
            <person name="Luyten I."/>
            <person name="Amselem J."/>
            <person name="Wittenberg A.H.J."/>
            <person name="Zhou S."/>
            <person name="de Queiroz M.V."/>
            <person name="Robin G.P."/>
            <person name="Auger A."/>
            <person name="Hainaut M."/>
            <person name="Henrissat B."/>
            <person name="Kim K.-T."/>
            <person name="Lee Y.-H."/>
            <person name="Lespinet O."/>
            <person name="Schwartz D.C."/>
            <person name="Thon M.R."/>
            <person name="O'Connell R.J."/>
        </authorList>
    </citation>
    <scope>NUCLEOTIDE SEQUENCE [LARGE SCALE GENOMIC DNA]</scope>
    <source>
        <strain evidence="4">IMI 349063</strain>
    </source>
</reference>
<evidence type="ECO:0000313" key="4">
    <source>
        <dbReference type="Proteomes" id="UP000092177"/>
    </source>
</evidence>
<dbReference type="OrthoDB" id="5242705at2759"/>
<comment type="caution">
    <text evidence="3">The sequence shown here is derived from an EMBL/GenBank/DDBJ whole genome shotgun (WGS) entry which is preliminary data.</text>
</comment>
<evidence type="ECO:0000313" key="3">
    <source>
        <dbReference type="EMBL" id="OBR10854.1"/>
    </source>
</evidence>
<evidence type="ECO:0000256" key="1">
    <source>
        <dbReference type="SAM" id="MobiDB-lite"/>
    </source>
</evidence>
<dbReference type="Proteomes" id="UP000092177">
    <property type="component" value="Chromosome 4"/>
</dbReference>
<dbReference type="InterPro" id="IPR021514">
    <property type="entry name" value="DUF3176"/>
</dbReference>
<dbReference type="PANTHER" id="PTHR35394:SF5">
    <property type="entry name" value="DUF3176 DOMAIN-CONTAINING PROTEIN"/>
    <property type="match status" value="1"/>
</dbReference>
<proteinExistence type="predicted"/>
<evidence type="ECO:0000256" key="2">
    <source>
        <dbReference type="SAM" id="Phobius"/>
    </source>
</evidence>
<protein>
    <submittedName>
        <fullName evidence="3">Carboxylic ester hydrolase</fullName>
    </submittedName>
</protein>
<keyword evidence="2" id="KW-0812">Transmembrane</keyword>
<keyword evidence="2" id="KW-0472">Membrane</keyword>
<gene>
    <name evidence="3" type="ORF">CH63R_06546</name>
</gene>
<dbReference type="RefSeq" id="XP_018159371.1">
    <property type="nucleotide sequence ID" value="XM_018301521.1"/>
</dbReference>
<feature type="compositionally biased region" description="Polar residues" evidence="1">
    <location>
        <begin position="9"/>
        <end position="19"/>
    </location>
</feature>
<dbReference type="AlphaFoldDB" id="A0A1B7YG45"/>
<dbReference type="KEGG" id="chig:CH63R_06546"/>
<feature type="region of interest" description="Disordered" evidence="1">
    <location>
        <begin position="47"/>
        <end position="86"/>
    </location>
</feature>
<keyword evidence="4" id="KW-1185">Reference proteome</keyword>